<evidence type="ECO:0008006" key="4">
    <source>
        <dbReference type="Google" id="ProtNLM"/>
    </source>
</evidence>
<gene>
    <name evidence="2" type="ORF">GCM10009102_33610</name>
</gene>
<keyword evidence="3" id="KW-1185">Reference proteome</keyword>
<organism evidence="2 3">
    <name type="scientific">Sphingomonas insulae</name>
    <dbReference type="NCBI Taxonomy" id="424800"/>
    <lineage>
        <taxon>Bacteria</taxon>
        <taxon>Pseudomonadati</taxon>
        <taxon>Pseudomonadota</taxon>
        <taxon>Alphaproteobacteria</taxon>
        <taxon>Sphingomonadales</taxon>
        <taxon>Sphingomonadaceae</taxon>
        <taxon>Sphingomonas</taxon>
    </lineage>
</organism>
<evidence type="ECO:0000313" key="2">
    <source>
        <dbReference type="EMBL" id="GAA0678386.1"/>
    </source>
</evidence>
<sequence length="110" mass="11235">MLAMAMLLSPVAWAPGATAQARFQGAGQTSRIDCDGGEAHIEGASNTIVVDGPCTLLSVQGAGNVVTVDLAVKSTIRVVGSSNRVTWRAPGKARPRVSSSGADNHIRPAP</sequence>
<dbReference type="EMBL" id="BAAAES010000024">
    <property type="protein sequence ID" value="GAA0678386.1"/>
    <property type="molecule type" value="Genomic_DNA"/>
</dbReference>
<feature type="region of interest" description="Disordered" evidence="1">
    <location>
        <begin position="87"/>
        <end position="110"/>
    </location>
</feature>
<dbReference type="InterPro" id="IPR021417">
    <property type="entry name" value="DUF3060"/>
</dbReference>
<name>A0ABN1I0D1_9SPHN</name>
<dbReference type="Pfam" id="PF11259">
    <property type="entry name" value="DUF3060"/>
    <property type="match status" value="1"/>
</dbReference>
<accession>A0ABN1I0D1</accession>
<comment type="caution">
    <text evidence="2">The sequence shown here is derived from an EMBL/GenBank/DDBJ whole genome shotgun (WGS) entry which is preliminary data.</text>
</comment>
<evidence type="ECO:0000256" key="1">
    <source>
        <dbReference type="SAM" id="MobiDB-lite"/>
    </source>
</evidence>
<dbReference type="Proteomes" id="UP001500238">
    <property type="component" value="Unassembled WGS sequence"/>
</dbReference>
<proteinExistence type="predicted"/>
<evidence type="ECO:0000313" key="3">
    <source>
        <dbReference type="Proteomes" id="UP001500238"/>
    </source>
</evidence>
<protein>
    <recommendedName>
        <fullName evidence="4">DUF3060 domain-containing protein</fullName>
    </recommendedName>
</protein>
<reference evidence="2 3" key="1">
    <citation type="journal article" date="2019" name="Int. J. Syst. Evol. Microbiol.">
        <title>The Global Catalogue of Microorganisms (GCM) 10K type strain sequencing project: providing services to taxonomists for standard genome sequencing and annotation.</title>
        <authorList>
            <consortium name="The Broad Institute Genomics Platform"/>
            <consortium name="The Broad Institute Genome Sequencing Center for Infectious Disease"/>
            <person name="Wu L."/>
            <person name="Ma J."/>
        </authorList>
    </citation>
    <scope>NUCLEOTIDE SEQUENCE [LARGE SCALE GENOMIC DNA]</scope>
    <source>
        <strain evidence="2 3">JCM 14603</strain>
    </source>
</reference>